<evidence type="ECO:0008006" key="4">
    <source>
        <dbReference type="Google" id="ProtNLM"/>
    </source>
</evidence>
<dbReference type="EMBL" id="JBJVNI010000012">
    <property type="protein sequence ID" value="MFM9611677.1"/>
    <property type="molecule type" value="Genomic_DNA"/>
</dbReference>
<feature type="region of interest" description="Disordered" evidence="1">
    <location>
        <begin position="237"/>
        <end position="374"/>
    </location>
</feature>
<evidence type="ECO:0000256" key="1">
    <source>
        <dbReference type="SAM" id="MobiDB-lite"/>
    </source>
</evidence>
<sequence>MPGTVLLLAASPVGKGCLVDAASVLPVLAAVPPAVLAGTDTANVVELADPLEPQAVLTRLRAAAASPGPLTLFVVGQLQLDRRQRLPHLALARTTPATVRYTGFPWHWFREELRLRATGTTTVLLDLHADADTWAWLRDNPLGCGPDVTVYGRVVPPGGRRGTGTPAYMKAVGTILRSGGRPGIEQLHGAALARVRGDGESADLVIGPGTGWGAGAAGTYGASTTGMTGPAGTGMTRPGMAGTGTTGPRTHGEPHPAAPVVVPPPPKGAPRIPSQLPAHLFTPPTSEGLPGDAVASRPVRGGAAAGPPGVPGDAAGPREAPSDPEAGPREVPGDAVGPRRSPGDAAAGPQEVPGDTPSPPDLPGDTPRTPADDPHAAITAAVQGGRHGDADVLAARQEETAVEAYGPGSDEALHWAEVRADLAMLAGDAERSCRTWLSVASLRLAAGQPVDAPAVEAAVDRAHHQWGRIDALTPARELAPALTALRTRVPGRREGALDHIRQQLKHLETEARATPAGR</sequence>
<organism evidence="2 3">
    <name type="scientific">Streptomyces niveiscabiei</name>
    <dbReference type="NCBI Taxonomy" id="164115"/>
    <lineage>
        <taxon>Bacteria</taxon>
        <taxon>Bacillati</taxon>
        <taxon>Actinomycetota</taxon>
        <taxon>Actinomycetes</taxon>
        <taxon>Kitasatosporales</taxon>
        <taxon>Streptomycetaceae</taxon>
        <taxon>Streptomyces</taxon>
    </lineage>
</organism>
<accession>A0ABW9HU88</accession>
<proteinExistence type="predicted"/>
<feature type="compositionally biased region" description="Low complexity" evidence="1">
    <location>
        <begin position="293"/>
        <end position="318"/>
    </location>
</feature>
<name>A0ABW9HU88_9ACTN</name>
<keyword evidence="3" id="KW-1185">Reference proteome</keyword>
<dbReference type="RefSeq" id="WP_409123237.1">
    <property type="nucleotide sequence ID" value="NZ_JBJVNI010000012.1"/>
</dbReference>
<dbReference type="Proteomes" id="UP001631957">
    <property type="component" value="Unassembled WGS sequence"/>
</dbReference>
<protein>
    <recommendedName>
        <fullName evidence="4">Secreted protein</fullName>
    </recommendedName>
</protein>
<reference evidence="2 3" key="1">
    <citation type="submission" date="2024-12" db="EMBL/GenBank/DDBJ databases">
        <title>Forecasting of Potato common scab and diversities of Pathogenic streptomyces spp. in china.</title>
        <authorList>
            <person name="Handique U."/>
            <person name="Wu J."/>
        </authorList>
    </citation>
    <scope>NUCLEOTIDE SEQUENCE [LARGE SCALE GENOMIC DNA]</scope>
    <source>
        <strain evidence="2 3">ZRIMU1530</strain>
    </source>
</reference>
<gene>
    <name evidence="2" type="ORF">ACKI18_23555</name>
</gene>
<evidence type="ECO:0000313" key="3">
    <source>
        <dbReference type="Proteomes" id="UP001631957"/>
    </source>
</evidence>
<comment type="caution">
    <text evidence="2">The sequence shown here is derived from an EMBL/GenBank/DDBJ whole genome shotgun (WGS) entry which is preliminary data.</text>
</comment>
<evidence type="ECO:0000313" key="2">
    <source>
        <dbReference type="EMBL" id="MFM9611677.1"/>
    </source>
</evidence>